<comment type="caution">
    <text evidence="2">The sequence shown here is derived from an EMBL/GenBank/DDBJ whole genome shotgun (WGS) entry which is preliminary data.</text>
</comment>
<keyword evidence="3" id="KW-1185">Reference proteome</keyword>
<accession>A0ABQ0GPP4</accession>
<evidence type="ECO:0000259" key="1">
    <source>
        <dbReference type="Pfam" id="PF13649"/>
    </source>
</evidence>
<evidence type="ECO:0000313" key="3">
    <source>
        <dbReference type="Proteomes" id="UP001628179"/>
    </source>
</evidence>
<protein>
    <submittedName>
        <fullName evidence="2">S-adenosyl-L-methionine-dependent methyltransferase</fullName>
    </submittedName>
</protein>
<dbReference type="Proteomes" id="UP001628179">
    <property type="component" value="Unassembled WGS sequence"/>
</dbReference>
<organism evidence="2 3">
    <name type="scientific">Madurella fahalii</name>
    <dbReference type="NCBI Taxonomy" id="1157608"/>
    <lineage>
        <taxon>Eukaryota</taxon>
        <taxon>Fungi</taxon>
        <taxon>Dikarya</taxon>
        <taxon>Ascomycota</taxon>
        <taxon>Pezizomycotina</taxon>
        <taxon>Sordariomycetes</taxon>
        <taxon>Sordariomycetidae</taxon>
        <taxon>Sordariales</taxon>
        <taxon>Sordariales incertae sedis</taxon>
        <taxon>Madurella</taxon>
    </lineage>
</organism>
<dbReference type="Gene3D" id="3.40.50.150">
    <property type="entry name" value="Vaccinia Virus protein VP39"/>
    <property type="match status" value="1"/>
</dbReference>
<dbReference type="GO" id="GO:0008168">
    <property type="term" value="F:methyltransferase activity"/>
    <property type="evidence" value="ECO:0007669"/>
    <property type="project" value="UniProtKB-KW"/>
</dbReference>
<gene>
    <name evidence="2" type="ORF">MFIFM68171_09932</name>
</gene>
<dbReference type="InterPro" id="IPR029063">
    <property type="entry name" value="SAM-dependent_MTases_sf"/>
</dbReference>
<dbReference type="GeneID" id="98180674"/>
<dbReference type="CDD" id="cd02440">
    <property type="entry name" value="AdoMet_MTases"/>
    <property type="match status" value="1"/>
</dbReference>
<sequence length="281" mass="30971">MSTQESLSAQSLASWQAIASYWDATISKTGNKYWHRLQEPSLTRLLSAHLSKPGCRVLDLATGNGLCARWLMQNGAVHVLATDGCEEMVQIARSYAQADGTLVENGGRAEFRVADVTSERDLQGLVGSPEDKYDVVLMNMAIMDVPTLEPLAKALPGLLAKDGVFVATLLHPVFFTSGASRNVELQPNPVTGELEVVRTKIIKDYMYVPPAMGIAVAGQPVKQVYYHRPMHELFTTFFRSGLVMDAMEELAFTEEDAEARIESSSNYTQLPAILAFRMRLL</sequence>
<dbReference type="EMBL" id="BAAFSV010000005">
    <property type="protein sequence ID" value="GAB1319722.1"/>
    <property type="molecule type" value="Genomic_DNA"/>
</dbReference>
<dbReference type="PANTHER" id="PTHR43464:SF89">
    <property type="entry name" value="METHYLTRANSFERASE"/>
    <property type="match status" value="1"/>
</dbReference>
<keyword evidence="2" id="KW-0808">Transferase</keyword>
<evidence type="ECO:0000313" key="2">
    <source>
        <dbReference type="EMBL" id="GAB1319722.1"/>
    </source>
</evidence>
<keyword evidence="2" id="KW-0489">Methyltransferase</keyword>
<dbReference type="PANTHER" id="PTHR43464">
    <property type="entry name" value="METHYLTRANSFERASE"/>
    <property type="match status" value="1"/>
</dbReference>
<dbReference type="InterPro" id="IPR041698">
    <property type="entry name" value="Methyltransf_25"/>
</dbReference>
<dbReference type="Pfam" id="PF13649">
    <property type="entry name" value="Methyltransf_25"/>
    <property type="match status" value="1"/>
</dbReference>
<dbReference type="SUPFAM" id="SSF53335">
    <property type="entry name" value="S-adenosyl-L-methionine-dependent methyltransferases"/>
    <property type="match status" value="1"/>
</dbReference>
<feature type="domain" description="Methyltransferase" evidence="1">
    <location>
        <begin position="57"/>
        <end position="163"/>
    </location>
</feature>
<dbReference type="GO" id="GO:0032259">
    <property type="term" value="P:methylation"/>
    <property type="evidence" value="ECO:0007669"/>
    <property type="project" value="UniProtKB-KW"/>
</dbReference>
<dbReference type="RefSeq" id="XP_070921452.1">
    <property type="nucleotide sequence ID" value="XM_071065351.1"/>
</dbReference>
<name>A0ABQ0GPP4_9PEZI</name>
<proteinExistence type="predicted"/>
<reference evidence="2 3" key="1">
    <citation type="submission" date="2024-09" db="EMBL/GenBank/DDBJ databases">
        <title>Itraconazole resistance in Madurella fahalii resulting from another homologue of gene encoding cytochrome P450 14-alpha sterol demethylase (CYP51).</title>
        <authorList>
            <person name="Yoshioka I."/>
            <person name="Fahal A.H."/>
            <person name="Kaneko S."/>
            <person name="Yaguchi T."/>
        </authorList>
    </citation>
    <scope>NUCLEOTIDE SEQUENCE [LARGE SCALE GENOMIC DNA]</scope>
    <source>
        <strain evidence="2 3">IFM 68171</strain>
    </source>
</reference>